<protein>
    <submittedName>
        <fullName evidence="1">Uncharacterized protein</fullName>
    </submittedName>
</protein>
<gene>
    <name evidence="1" type="ORF">CKAH01_10572</name>
</gene>
<sequence length="32" mass="3589">MVCMVRSNAFYAESCQKSMSQHVDSTSVVSLY</sequence>
<keyword evidence="2" id="KW-1185">Reference proteome</keyword>
<proteinExistence type="predicted"/>
<evidence type="ECO:0000313" key="2">
    <source>
        <dbReference type="Proteomes" id="UP001281614"/>
    </source>
</evidence>
<dbReference type="Proteomes" id="UP001281614">
    <property type="component" value="Unassembled WGS sequence"/>
</dbReference>
<accession>A0AAE0CXA8</accession>
<reference evidence="1" key="1">
    <citation type="submission" date="2023-02" db="EMBL/GenBank/DDBJ databases">
        <title>Colletotrichum kahawae CIFC_Que2 genome sequencing and assembly.</title>
        <authorList>
            <person name="Baroncelli R."/>
        </authorList>
    </citation>
    <scope>NUCLEOTIDE SEQUENCE</scope>
    <source>
        <strain evidence="1">CIFC_Que2</strain>
    </source>
</reference>
<comment type="caution">
    <text evidence="1">The sequence shown here is derived from an EMBL/GenBank/DDBJ whole genome shotgun (WGS) entry which is preliminary data.</text>
</comment>
<dbReference type="AlphaFoldDB" id="A0AAE0CXA8"/>
<name>A0AAE0CXA8_COLKA</name>
<organism evidence="1 2">
    <name type="scientific">Colletotrichum kahawae</name>
    <name type="common">Coffee berry disease fungus</name>
    <dbReference type="NCBI Taxonomy" id="34407"/>
    <lineage>
        <taxon>Eukaryota</taxon>
        <taxon>Fungi</taxon>
        <taxon>Dikarya</taxon>
        <taxon>Ascomycota</taxon>
        <taxon>Pezizomycotina</taxon>
        <taxon>Sordariomycetes</taxon>
        <taxon>Hypocreomycetidae</taxon>
        <taxon>Glomerellales</taxon>
        <taxon>Glomerellaceae</taxon>
        <taxon>Colletotrichum</taxon>
        <taxon>Colletotrichum gloeosporioides species complex</taxon>
    </lineage>
</organism>
<evidence type="ECO:0000313" key="1">
    <source>
        <dbReference type="EMBL" id="KAK2729001.1"/>
    </source>
</evidence>
<dbReference type="EMBL" id="VYYT01000854">
    <property type="protein sequence ID" value="KAK2729001.1"/>
    <property type="molecule type" value="Genomic_DNA"/>
</dbReference>